<comment type="similarity">
    <text evidence="6">Belongs to the peptidase M48 family.</text>
</comment>
<dbReference type="RefSeq" id="WP_043785829.1">
    <property type="nucleotide sequence ID" value="NZ_JMQI01000062.1"/>
</dbReference>
<dbReference type="EMBL" id="JMQI01000062">
    <property type="protein sequence ID" value="KDN18687.1"/>
    <property type="molecule type" value="Genomic_DNA"/>
</dbReference>
<dbReference type="OrthoDB" id="9152336at2"/>
<keyword evidence="5 6" id="KW-0482">Metalloprotease</keyword>
<reference evidence="10 11" key="1">
    <citation type="submission" date="2014-05" db="EMBL/GenBank/DDBJ databases">
        <title>Draft genome sequence of Amycolatopsis rifamycinica DSM 46095.</title>
        <authorList>
            <person name="Lal R."/>
            <person name="Saxena A."/>
            <person name="Kumari R."/>
            <person name="Mukherjee U."/>
            <person name="Singh P."/>
            <person name="Sangwan N."/>
            <person name="Mahato N.K."/>
        </authorList>
    </citation>
    <scope>NUCLEOTIDE SEQUENCE [LARGE SCALE GENOMIC DNA]</scope>
    <source>
        <strain evidence="10 11">DSM 46095</strain>
    </source>
</reference>
<gene>
    <name evidence="10" type="ORF">DV20_29280</name>
</gene>
<feature type="signal peptide" evidence="8">
    <location>
        <begin position="1"/>
        <end position="31"/>
    </location>
</feature>
<protein>
    <recommendedName>
        <fullName evidence="9">Peptidase M48 domain-containing protein</fullName>
    </recommendedName>
</protein>
<dbReference type="InterPro" id="IPR006311">
    <property type="entry name" value="TAT_signal"/>
</dbReference>
<feature type="domain" description="Peptidase M48" evidence="9">
    <location>
        <begin position="204"/>
        <end position="265"/>
    </location>
</feature>
<evidence type="ECO:0000259" key="9">
    <source>
        <dbReference type="Pfam" id="PF01435"/>
    </source>
</evidence>
<evidence type="ECO:0000313" key="11">
    <source>
        <dbReference type="Proteomes" id="UP000027345"/>
    </source>
</evidence>
<evidence type="ECO:0000256" key="5">
    <source>
        <dbReference type="ARBA" id="ARBA00023049"/>
    </source>
</evidence>
<keyword evidence="4 6" id="KW-0862">Zinc</keyword>
<dbReference type="STRING" id="287986.DV20_29280"/>
<keyword evidence="1 6" id="KW-0645">Protease</keyword>
<evidence type="ECO:0000256" key="7">
    <source>
        <dbReference type="SAM" id="MobiDB-lite"/>
    </source>
</evidence>
<name>A0A066TYQ4_9PSEU</name>
<dbReference type="InterPro" id="IPR001915">
    <property type="entry name" value="Peptidase_M48"/>
</dbReference>
<evidence type="ECO:0000256" key="8">
    <source>
        <dbReference type="SAM" id="SignalP"/>
    </source>
</evidence>
<evidence type="ECO:0000256" key="4">
    <source>
        <dbReference type="ARBA" id="ARBA00022833"/>
    </source>
</evidence>
<keyword evidence="11" id="KW-1185">Reference proteome</keyword>
<dbReference type="Proteomes" id="UP000027345">
    <property type="component" value="Unassembled WGS sequence"/>
</dbReference>
<feature type="region of interest" description="Disordered" evidence="7">
    <location>
        <begin position="324"/>
        <end position="344"/>
    </location>
</feature>
<dbReference type="GO" id="GO:0046872">
    <property type="term" value="F:metal ion binding"/>
    <property type="evidence" value="ECO:0007669"/>
    <property type="project" value="UniProtKB-KW"/>
</dbReference>
<dbReference type="PROSITE" id="PS51318">
    <property type="entry name" value="TAT"/>
    <property type="match status" value="1"/>
</dbReference>
<evidence type="ECO:0000256" key="2">
    <source>
        <dbReference type="ARBA" id="ARBA00022723"/>
    </source>
</evidence>
<evidence type="ECO:0000256" key="6">
    <source>
        <dbReference type="RuleBase" id="RU003983"/>
    </source>
</evidence>
<feature type="compositionally biased region" description="Low complexity" evidence="7">
    <location>
        <begin position="366"/>
        <end position="382"/>
    </location>
</feature>
<feature type="chain" id="PRO_5001626683" description="Peptidase M48 domain-containing protein" evidence="8">
    <location>
        <begin position="32"/>
        <end position="382"/>
    </location>
</feature>
<proteinExistence type="inferred from homology"/>
<comment type="caution">
    <text evidence="10">The sequence shown here is derived from an EMBL/GenBank/DDBJ whole genome shotgun (WGS) entry which is preliminary data.</text>
</comment>
<evidence type="ECO:0000256" key="3">
    <source>
        <dbReference type="ARBA" id="ARBA00022801"/>
    </source>
</evidence>
<dbReference type="AlphaFoldDB" id="A0A066TYQ4"/>
<evidence type="ECO:0000256" key="1">
    <source>
        <dbReference type="ARBA" id="ARBA00022670"/>
    </source>
</evidence>
<sequence>MPNRTRFLGKTLAAAGTAVALALATAVPAAADTPSTVEQDVAQLFQDVVDLYNGLPANALRGVDRLIDSPIPKIGPRARAAEDPIPGCTPGSLLTYADHLASQLDPVESGALSTLSALGQLYVQGVASDKTPQVFGTDGQYTARATQAIDKLRGFWDIESWNIQLIAWKGTDLGSQAKMAQTFSLGLAPAKVQAAAALATKVLYEVPVLQGGRNPLLTLNAFASPADSLGGKRVSLGDGLLDTVNALGFDEVSVESVIGHEYGHQVDFAHENYPRNESSEMGPDAYGGYFVAHAKGYAWNSRTQQEVGYLDAAIGDCYHSHGTPGQRKAAGTWGEKQATSQSNPNRIVPSAKMIEKFQKQYPKLMPPAAEQPAAASVAAARG</sequence>
<dbReference type="Pfam" id="PF01435">
    <property type="entry name" value="Peptidase_M48"/>
    <property type="match status" value="1"/>
</dbReference>
<keyword evidence="3 6" id="KW-0378">Hydrolase</keyword>
<feature type="region of interest" description="Disordered" evidence="7">
    <location>
        <begin position="363"/>
        <end position="382"/>
    </location>
</feature>
<keyword evidence="2" id="KW-0479">Metal-binding</keyword>
<dbReference type="GO" id="GO:0004222">
    <property type="term" value="F:metalloendopeptidase activity"/>
    <property type="evidence" value="ECO:0007669"/>
    <property type="project" value="InterPro"/>
</dbReference>
<comment type="cofactor">
    <cofactor evidence="6">
        <name>Zn(2+)</name>
        <dbReference type="ChEBI" id="CHEBI:29105"/>
    </cofactor>
    <text evidence="6">Binds 1 zinc ion per subunit.</text>
</comment>
<organism evidence="10 11">
    <name type="scientific">Amycolatopsis rifamycinica</name>
    <dbReference type="NCBI Taxonomy" id="287986"/>
    <lineage>
        <taxon>Bacteria</taxon>
        <taxon>Bacillati</taxon>
        <taxon>Actinomycetota</taxon>
        <taxon>Actinomycetes</taxon>
        <taxon>Pseudonocardiales</taxon>
        <taxon>Pseudonocardiaceae</taxon>
        <taxon>Amycolatopsis</taxon>
    </lineage>
</organism>
<dbReference type="GO" id="GO:0006508">
    <property type="term" value="P:proteolysis"/>
    <property type="evidence" value="ECO:0007669"/>
    <property type="project" value="UniProtKB-KW"/>
</dbReference>
<accession>A0A066TYQ4</accession>
<evidence type="ECO:0000313" key="10">
    <source>
        <dbReference type="EMBL" id="KDN18687.1"/>
    </source>
</evidence>
<keyword evidence="8" id="KW-0732">Signal</keyword>
<dbReference type="eggNOG" id="COG2321">
    <property type="taxonomic scope" value="Bacteria"/>
</dbReference>